<dbReference type="Pfam" id="PF06911">
    <property type="entry name" value="Senescence"/>
    <property type="match status" value="1"/>
</dbReference>
<dbReference type="GO" id="GO:0030514">
    <property type="term" value="P:negative regulation of BMP signaling pathway"/>
    <property type="evidence" value="ECO:0007669"/>
    <property type="project" value="TreeGrafter"/>
</dbReference>
<dbReference type="Proteomes" id="UP001331761">
    <property type="component" value="Unassembled WGS sequence"/>
</dbReference>
<proteinExistence type="predicted"/>
<keyword evidence="2" id="KW-1133">Transmembrane helix</keyword>
<accession>A0AAN8FB52</accession>
<comment type="caution">
    <text evidence="4">The sequence shown here is derived from an EMBL/GenBank/DDBJ whole genome shotgun (WGS) entry which is preliminary data.</text>
</comment>
<protein>
    <submittedName>
        <fullName evidence="4">Spartin</fullName>
    </submittedName>
</protein>
<dbReference type="PANTHER" id="PTHR21068:SF43">
    <property type="entry name" value="SPARTIN"/>
    <property type="match status" value="1"/>
</dbReference>
<feature type="transmembrane region" description="Helical" evidence="2">
    <location>
        <begin position="403"/>
        <end position="425"/>
    </location>
</feature>
<evidence type="ECO:0000313" key="5">
    <source>
        <dbReference type="Proteomes" id="UP001331761"/>
    </source>
</evidence>
<dbReference type="EMBL" id="WIXE01021543">
    <property type="protein sequence ID" value="KAK5968293.1"/>
    <property type="molecule type" value="Genomic_DNA"/>
</dbReference>
<dbReference type="GO" id="GO:0051301">
    <property type="term" value="P:cell division"/>
    <property type="evidence" value="ECO:0007669"/>
    <property type="project" value="TreeGrafter"/>
</dbReference>
<sequence>MYMKPMRLVKNAIMNPTYYPTYASFGVAGFIMAIYFCEWKQIMLKYMLRLSDTAHADALFSEAYACLDQGLCYEEDNDRENAASMYERALNLIAEAEQAKNSKKSELYKHLMEAKPSAVHRLKVLEKEIAENKSHQAEGANSEKHEKVKSELRGCLEGVGDAEADVIFSIPDGVQLFSIDGDETTVPTYPTSLQILRFNTANADSKLPSAPADALIQVGPWVYPLVAGKTPILRNDFGAYVVSNPIPENPNLAVAILLPADAGPKIEEEFRKILEQFADVRDQELKKELSEEDNHQISKKIAKLLIAGGERVAWGVETAAVKVTSYLDDKGEKYRSGLKPAEKPMTINPALKGSLLYMHKGSKLVAKCTRYLLDKVGDAGIAIGRSLASGAERTMGKGTGGGLVTGTISVIGGGIVGVSTVWMALENNSRTLCRNIADQTVQGVKIKYGDEASEAANHALFAAGHSSLAAAQLWDLGPRSIAGRMARRAGVQMVRDLHEKRAGEPLPLKTKIKDA</sequence>
<dbReference type="InterPro" id="IPR045036">
    <property type="entry name" value="Spartin-like"/>
</dbReference>
<dbReference type="GO" id="GO:0005886">
    <property type="term" value="C:plasma membrane"/>
    <property type="evidence" value="ECO:0007669"/>
    <property type="project" value="TreeGrafter"/>
</dbReference>
<keyword evidence="2" id="KW-0472">Membrane</keyword>
<feature type="transmembrane region" description="Helical" evidence="2">
    <location>
        <begin position="20"/>
        <end position="37"/>
    </location>
</feature>
<dbReference type="PANTHER" id="PTHR21068">
    <property type="entry name" value="SPARTIN"/>
    <property type="match status" value="1"/>
</dbReference>
<dbReference type="Gene3D" id="1.20.5.220">
    <property type="match status" value="1"/>
</dbReference>
<feature type="domain" description="Senescence" evidence="3">
    <location>
        <begin position="304"/>
        <end position="486"/>
    </location>
</feature>
<evidence type="ECO:0000256" key="1">
    <source>
        <dbReference type="SAM" id="Coils"/>
    </source>
</evidence>
<keyword evidence="1" id="KW-0175">Coiled coil</keyword>
<dbReference type="InterPro" id="IPR009686">
    <property type="entry name" value="Senescence/spartin_C"/>
</dbReference>
<evidence type="ECO:0000313" key="4">
    <source>
        <dbReference type="EMBL" id="KAK5968293.1"/>
    </source>
</evidence>
<dbReference type="AlphaFoldDB" id="A0AAN8FB52"/>
<organism evidence="4 5">
    <name type="scientific">Trichostrongylus colubriformis</name>
    <name type="common">Black scour worm</name>
    <dbReference type="NCBI Taxonomy" id="6319"/>
    <lineage>
        <taxon>Eukaryota</taxon>
        <taxon>Metazoa</taxon>
        <taxon>Ecdysozoa</taxon>
        <taxon>Nematoda</taxon>
        <taxon>Chromadorea</taxon>
        <taxon>Rhabditida</taxon>
        <taxon>Rhabditina</taxon>
        <taxon>Rhabditomorpha</taxon>
        <taxon>Strongyloidea</taxon>
        <taxon>Trichostrongylidae</taxon>
        <taxon>Trichostrongylus</taxon>
    </lineage>
</organism>
<evidence type="ECO:0000259" key="3">
    <source>
        <dbReference type="Pfam" id="PF06911"/>
    </source>
</evidence>
<gene>
    <name evidence="4" type="ORF">GCK32_002722</name>
</gene>
<keyword evidence="5" id="KW-1185">Reference proteome</keyword>
<keyword evidence="2" id="KW-0812">Transmembrane</keyword>
<reference evidence="4 5" key="1">
    <citation type="submission" date="2019-10" db="EMBL/GenBank/DDBJ databases">
        <title>Assembly and Annotation for the nematode Trichostrongylus colubriformis.</title>
        <authorList>
            <person name="Martin J."/>
        </authorList>
    </citation>
    <scope>NUCLEOTIDE SEQUENCE [LARGE SCALE GENOMIC DNA]</scope>
    <source>
        <strain evidence="4">G859</strain>
        <tissue evidence="4">Whole worm</tissue>
    </source>
</reference>
<feature type="coiled-coil region" evidence="1">
    <location>
        <begin position="79"/>
        <end position="106"/>
    </location>
</feature>
<evidence type="ECO:0000256" key="2">
    <source>
        <dbReference type="SAM" id="Phobius"/>
    </source>
</evidence>
<name>A0AAN8FB52_TRICO</name>